<organism evidence="1 2">
    <name type="scientific">Rhodococcoides trifolii</name>
    <dbReference type="NCBI Taxonomy" id="908250"/>
    <lineage>
        <taxon>Bacteria</taxon>
        <taxon>Bacillati</taxon>
        <taxon>Actinomycetota</taxon>
        <taxon>Actinomycetes</taxon>
        <taxon>Mycobacteriales</taxon>
        <taxon>Nocardiaceae</taxon>
        <taxon>Rhodococcoides</taxon>
    </lineage>
</organism>
<dbReference type="AlphaFoldDB" id="A0A917FPW1"/>
<comment type="caution">
    <text evidence="1">The sequence shown here is derived from an EMBL/GenBank/DDBJ whole genome shotgun (WGS) entry which is preliminary data.</text>
</comment>
<reference evidence="1" key="1">
    <citation type="journal article" date="2014" name="Int. J. Syst. Evol. Microbiol.">
        <title>Complete genome sequence of Corynebacterium casei LMG S-19264T (=DSM 44701T), isolated from a smear-ripened cheese.</title>
        <authorList>
            <consortium name="US DOE Joint Genome Institute (JGI-PGF)"/>
            <person name="Walter F."/>
            <person name="Albersmeier A."/>
            <person name="Kalinowski J."/>
            <person name="Ruckert C."/>
        </authorList>
    </citation>
    <scope>NUCLEOTIDE SEQUENCE</scope>
    <source>
        <strain evidence="1">CCM 7905</strain>
    </source>
</reference>
<sequence>MNHVCPVCEYPYLKEEPRTANGGSYEICPRCGFQFGVTDDDLGFTYEQWREKGGWAL</sequence>
<reference evidence="1" key="2">
    <citation type="submission" date="2020-09" db="EMBL/GenBank/DDBJ databases">
        <authorList>
            <person name="Sun Q."/>
            <person name="Sedlacek I."/>
        </authorList>
    </citation>
    <scope>NUCLEOTIDE SEQUENCE</scope>
    <source>
        <strain evidence="1">CCM 7905</strain>
    </source>
</reference>
<proteinExistence type="predicted"/>
<dbReference type="RefSeq" id="WP_188543582.1">
    <property type="nucleotide sequence ID" value="NZ_BMCU01000001.1"/>
</dbReference>
<dbReference type="Proteomes" id="UP000654257">
    <property type="component" value="Unassembled WGS sequence"/>
</dbReference>
<accession>A0A917FPW1</accession>
<name>A0A917FPW1_9NOCA</name>
<gene>
    <name evidence="1" type="ORF">GCM10007304_10410</name>
</gene>
<keyword evidence="2" id="KW-1185">Reference proteome</keyword>
<dbReference type="EMBL" id="BMCU01000001">
    <property type="protein sequence ID" value="GGF98327.1"/>
    <property type="molecule type" value="Genomic_DNA"/>
</dbReference>
<evidence type="ECO:0000313" key="2">
    <source>
        <dbReference type="Proteomes" id="UP000654257"/>
    </source>
</evidence>
<evidence type="ECO:0000313" key="1">
    <source>
        <dbReference type="EMBL" id="GGF98327.1"/>
    </source>
</evidence>
<protein>
    <submittedName>
        <fullName evidence="1">Uncharacterized protein</fullName>
    </submittedName>
</protein>